<protein>
    <submittedName>
        <fullName evidence="1">Uncharacterized protein</fullName>
    </submittedName>
</protein>
<sequence length="78" mass="9232">MPVYFSKTILNKYKTVIFKPLKKQELKTSKSPVITYIVQPKHRNIFNSAIYTYKKVIFLHKIKFQFVVLSVPQTVINN</sequence>
<gene>
    <name evidence="1" type="ORF">FLP_01320</name>
</gene>
<evidence type="ECO:0000313" key="2">
    <source>
        <dbReference type="Proteomes" id="UP000093343"/>
    </source>
</evidence>
<reference evidence="2" key="1">
    <citation type="submission" date="2016-03" db="EMBL/GenBank/DDBJ databases">
        <title>Draft genome sequence of Paenibacillus glacialis DSM 22343.</title>
        <authorList>
            <person name="Shin S.-K."/>
            <person name="Yi H."/>
        </authorList>
    </citation>
    <scope>NUCLEOTIDE SEQUENCE [LARGE SCALE GENOMIC DNA]</scope>
    <source>
        <strain evidence="2">CCUG 60099</strain>
    </source>
</reference>
<dbReference type="EMBL" id="LVEN01000002">
    <property type="protein sequence ID" value="OCB77587.1"/>
    <property type="molecule type" value="Genomic_DNA"/>
</dbReference>
<name>A0ABX2XNK7_9FLAO</name>
<proteinExistence type="predicted"/>
<accession>A0ABX2XNK7</accession>
<evidence type="ECO:0000313" key="1">
    <source>
        <dbReference type="EMBL" id="OCB77587.1"/>
    </source>
</evidence>
<comment type="caution">
    <text evidence="1">The sequence shown here is derived from an EMBL/GenBank/DDBJ whole genome shotgun (WGS) entry which is preliminary data.</text>
</comment>
<organism evidence="1 2">
    <name type="scientific">Flavobacterium piscis</name>
    <dbReference type="NCBI Taxonomy" id="1114874"/>
    <lineage>
        <taxon>Bacteria</taxon>
        <taxon>Pseudomonadati</taxon>
        <taxon>Bacteroidota</taxon>
        <taxon>Flavobacteriia</taxon>
        <taxon>Flavobacteriales</taxon>
        <taxon>Flavobacteriaceae</taxon>
        <taxon>Flavobacterium</taxon>
    </lineage>
</organism>
<dbReference type="Proteomes" id="UP000093343">
    <property type="component" value="Unassembled WGS sequence"/>
</dbReference>
<keyword evidence="2" id="KW-1185">Reference proteome</keyword>